<comment type="subcellular location">
    <subcellularLocation>
        <location evidence="2">Cytoplasm</location>
        <location evidence="2">Cytoskeleton</location>
        <location evidence="2">Flagellum axoneme</location>
    </subcellularLocation>
</comment>
<organism evidence="15 16">
    <name type="scientific">Ceratosolen solmsi marchali</name>
    <dbReference type="NCBI Taxonomy" id="326594"/>
    <lineage>
        <taxon>Eukaryota</taxon>
        <taxon>Metazoa</taxon>
        <taxon>Ecdysozoa</taxon>
        <taxon>Arthropoda</taxon>
        <taxon>Hexapoda</taxon>
        <taxon>Insecta</taxon>
        <taxon>Pterygota</taxon>
        <taxon>Neoptera</taxon>
        <taxon>Endopterygota</taxon>
        <taxon>Hymenoptera</taxon>
        <taxon>Apocrita</taxon>
        <taxon>Proctotrupomorpha</taxon>
        <taxon>Chalcidoidea</taxon>
        <taxon>Agaonidae</taxon>
        <taxon>Agaoninae</taxon>
        <taxon>Ceratosolen</taxon>
    </lineage>
</organism>
<dbReference type="GeneID" id="105366636"/>
<feature type="coiled-coil region" evidence="14">
    <location>
        <begin position="208"/>
        <end position="242"/>
    </location>
</feature>
<evidence type="ECO:0000256" key="12">
    <source>
        <dbReference type="ARBA" id="ARBA00038378"/>
    </source>
</evidence>
<evidence type="ECO:0000256" key="2">
    <source>
        <dbReference type="ARBA" id="ARBA00004611"/>
    </source>
</evidence>
<evidence type="ECO:0000256" key="9">
    <source>
        <dbReference type="ARBA" id="ARBA00023212"/>
    </source>
</evidence>
<dbReference type="AlphaFoldDB" id="A0AAJ7E0R4"/>
<dbReference type="Proteomes" id="UP000695007">
    <property type="component" value="Unplaced"/>
</dbReference>
<dbReference type="PANTHER" id="PTHR45973:SF12">
    <property type="entry name" value="DYNEIN REGULATORY COMPLEX SUBUNIT 3"/>
    <property type="match status" value="1"/>
</dbReference>
<dbReference type="Gene3D" id="3.80.10.10">
    <property type="entry name" value="Ribonuclease Inhibitor"/>
    <property type="match status" value="1"/>
</dbReference>
<keyword evidence="8" id="KW-0969">Cilium</keyword>
<sequence length="554" mass="65532">MLQSHESKKYTIITKDLILTLANEQQSRRRRRRTIDVLNKIEEIRLEYLNILQIDCLWPLTNLVKLKLNNNVIEKIENLENLKNLCELDLSFNRIKIIENLESLTNIHILTLYDNKIEVIEGIEHMQNLTIFSIGKNNIKDFDHILFLRYLKNLRSLQMEGNPCTQQNGYTSYLIGFIPQLIYFGYKMITKEERANANKIHQRAIESLMETETKKENELKTIKSAENKVVELSASYVEYLDDNCLFELMFKEDEDGTNFAKFNEEFISLFEQYKQNFSDICHQLYNIGITEENRRRSEVEALYSIMHDKLINAINKARQIMDSVQGKRVEISVRITQLLREAAIADADLDDDAIDEIDKVARQLSQEFHDYTNTIWAKLMYDETLIHDQIDEMSKIFEINISDMVTSFLECAQDYFSQLRSLETEYFETLLPLLSYFLSNIDEENKTSFIADLTEEKDTLSNRLTTSHFLHIQIIDDRQDTMLRRLKDWQSNFLKKLIENEITRHRNQILEITYFLDHHRQNTSVSMLIGQQLNIEENENENEYKVNSDIEAEN</sequence>
<dbReference type="Pfam" id="PF14580">
    <property type="entry name" value="LRR_9"/>
    <property type="match status" value="1"/>
</dbReference>
<keyword evidence="10" id="KW-0966">Cell projection</keyword>
<gene>
    <name evidence="16" type="primary">LOC105366636</name>
</gene>
<evidence type="ECO:0000256" key="7">
    <source>
        <dbReference type="ARBA" id="ARBA00023054"/>
    </source>
</evidence>
<comment type="similarity">
    <text evidence="12">Belongs to the DRC3 family.</text>
</comment>
<evidence type="ECO:0000256" key="13">
    <source>
        <dbReference type="ARBA" id="ARBA00040950"/>
    </source>
</evidence>
<name>A0AAJ7E0R4_9HYME</name>
<keyword evidence="7 14" id="KW-0175">Coiled coil</keyword>
<evidence type="ECO:0000313" key="15">
    <source>
        <dbReference type="Proteomes" id="UP000695007"/>
    </source>
</evidence>
<keyword evidence="3" id="KW-0963">Cytoplasm</keyword>
<proteinExistence type="inferred from homology"/>
<evidence type="ECO:0000256" key="3">
    <source>
        <dbReference type="ARBA" id="ARBA00022490"/>
    </source>
</evidence>
<dbReference type="GO" id="GO:0005929">
    <property type="term" value="C:cilium"/>
    <property type="evidence" value="ECO:0007669"/>
    <property type="project" value="TreeGrafter"/>
</dbReference>
<keyword evidence="9" id="KW-0206">Cytoskeleton</keyword>
<keyword evidence="5" id="KW-0677">Repeat</keyword>
<evidence type="ECO:0000256" key="11">
    <source>
        <dbReference type="ARBA" id="ARBA00024433"/>
    </source>
</evidence>
<dbReference type="SUPFAM" id="SSF52075">
    <property type="entry name" value="Outer arm dynein light chain 1"/>
    <property type="match status" value="1"/>
</dbReference>
<evidence type="ECO:0000313" key="16">
    <source>
        <dbReference type="RefSeq" id="XP_011503446.1"/>
    </source>
</evidence>
<evidence type="ECO:0000256" key="4">
    <source>
        <dbReference type="ARBA" id="ARBA00022614"/>
    </source>
</evidence>
<dbReference type="KEGG" id="csol:105366636"/>
<evidence type="ECO:0000256" key="10">
    <source>
        <dbReference type="ARBA" id="ARBA00023273"/>
    </source>
</evidence>
<dbReference type="InterPro" id="IPR050576">
    <property type="entry name" value="Cilia_flagella_integrity"/>
</dbReference>
<keyword evidence="15" id="KW-1185">Reference proteome</keyword>
<keyword evidence="6" id="KW-0282">Flagellum</keyword>
<comment type="function">
    <text evidence="1">Cilium-specific protein required for cilia structures.</text>
</comment>
<evidence type="ECO:0000256" key="5">
    <source>
        <dbReference type="ARBA" id="ARBA00022737"/>
    </source>
</evidence>
<evidence type="ECO:0000256" key="1">
    <source>
        <dbReference type="ARBA" id="ARBA00003843"/>
    </source>
</evidence>
<evidence type="ECO:0000256" key="6">
    <source>
        <dbReference type="ARBA" id="ARBA00022846"/>
    </source>
</evidence>
<keyword evidence="4" id="KW-0433">Leucine-rich repeat</keyword>
<dbReference type="SMART" id="SM00365">
    <property type="entry name" value="LRR_SD22"/>
    <property type="match status" value="4"/>
</dbReference>
<dbReference type="InterPro" id="IPR001611">
    <property type="entry name" value="Leu-rich_rpt"/>
</dbReference>
<dbReference type="PROSITE" id="PS51450">
    <property type="entry name" value="LRR"/>
    <property type="match status" value="3"/>
</dbReference>
<dbReference type="PANTHER" id="PTHR45973">
    <property type="entry name" value="PROTEIN PHOSPHATASE 1 REGULATORY SUBUNIT SDS22-RELATED"/>
    <property type="match status" value="1"/>
</dbReference>
<evidence type="ECO:0000256" key="8">
    <source>
        <dbReference type="ARBA" id="ARBA00023069"/>
    </source>
</evidence>
<dbReference type="RefSeq" id="XP_011503446.1">
    <property type="nucleotide sequence ID" value="XM_011505144.1"/>
</dbReference>
<protein>
    <recommendedName>
        <fullName evidence="11">Dynein axonemal assembly factor 1 homolog</fullName>
    </recommendedName>
    <alternativeName>
        <fullName evidence="13">Dynein regulatory complex subunit 3</fullName>
    </alternativeName>
</protein>
<accession>A0AAJ7E0R4</accession>
<dbReference type="InterPro" id="IPR032675">
    <property type="entry name" value="LRR_dom_sf"/>
</dbReference>
<evidence type="ECO:0000256" key="14">
    <source>
        <dbReference type="SAM" id="Coils"/>
    </source>
</evidence>
<reference evidence="16" key="1">
    <citation type="submission" date="2025-08" db="UniProtKB">
        <authorList>
            <consortium name="RefSeq"/>
        </authorList>
    </citation>
    <scope>IDENTIFICATION</scope>
</reference>